<dbReference type="InterPro" id="IPR044543">
    <property type="entry name" value="YHJQ-like"/>
</dbReference>
<dbReference type="CDD" id="cd08026">
    <property type="entry name" value="DUF326"/>
    <property type="match status" value="1"/>
</dbReference>
<gene>
    <name evidence="1" type="ORF">GXP67_01985</name>
</gene>
<name>A0A6C0GUG3_9BACT</name>
<keyword evidence="2" id="KW-1185">Reference proteome</keyword>
<reference evidence="1 2" key="1">
    <citation type="submission" date="2020-01" db="EMBL/GenBank/DDBJ databases">
        <authorList>
            <person name="Kim M.K."/>
        </authorList>
    </citation>
    <scope>NUCLEOTIDE SEQUENCE [LARGE SCALE GENOMIC DNA]</scope>
    <source>
        <strain evidence="1 2">172606-1</strain>
    </source>
</reference>
<protein>
    <submittedName>
        <fullName evidence="1">Four-helix bundle copper-binding protein</fullName>
    </submittedName>
</protein>
<dbReference type="Pfam" id="PF03860">
    <property type="entry name" value="Csp"/>
    <property type="match status" value="1"/>
</dbReference>
<evidence type="ECO:0000313" key="1">
    <source>
        <dbReference type="EMBL" id="QHT71855.1"/>
    </source>
</evidence>
<dbReference type="PANTHER" id="PTHR37310">
    <property type="entry name" value="CYTOPLASMIC PROTEIN-RELATED"/>
    <property type="match status" value="1"/>
</dbReference>
<sequence>MKTETENNVIQTLNKCITACETCLTMSIQEGLPASLRDSVNLQRDCIDICALTARFISRSSANMRRIIKECIEICRKCAEECYKQSQEHYQLCGDICQECYQTCEKYLQKETAINSKWL</sequence>
<proteinExistence type="predicted"/>
<dbReference type="KEGG" id="rhoz:GXP67_01985"/>
<dbReference type="InterPro" id="IPR005560">
    <property type="entry name" value="Csp_YhjQ"/>
</dbReference>
<dbReference type="Proteomes" id="UP000480178">
    <property type="component" value="Chromosome"/>
</dbReference>
<organism evidence="1 2">
    <name type="scientific">Rhodocytophaga rosea</name>
    <dbReference type="NCBI Taxonomy" id="2704465"/>
    <lineage>
        <taxon>Bacteria</taxon>
        <taxon>Pseudomonadati</taxon>
        <taxon>Bacteroidota</taxon>
        <taxon>Cytophagia</taxon>
        <taxon>Cytophagales</taxon>
        <taxon>Rhodocytophagaceae</taxon>
        <taxon>Rhodocytophaga</taxon>
    </lineage>
</organism>
<dbReference type="EMBL" id="CP048222">
    <property type="protein sequence ID" value="QHT71855.1"/>
    <property type="molecule type" value="Genomic_DNA"/>
</dbReference>
<evidence type="ECO:0000313" key="2">
    <source>
        <dbReference type="Proteomes" id="UP000480178"/>
    </source>
</evidence>
<dbReference type="Gene3D" id="1.20.1270.360">
    <property type="match status" value="1"/>
</dbReference>
<accession>A0A6C0GUG3</accession>
<dbReference type="PANTHER" id="PTHR37310:SF1">
    <property type="entry name" value="CYTOPLASMIC PROTEIN"/>
    <property type="match status" value="1"/>
</dbReference>
<dbReference type="AlphaFoldDB" id="A0A6C0GUG3"/>